<dbReference type="InterPro" id="IPR012337">
    <property type="entry name" value="RNaseH-like_sf"/>
</dbReference>
<dbReference type="SUPFAM" id="SSF53098">
    <property type="entry name" value="Ribonuclease H-like"/>
    <property type="match status" value="1"/>
</dbReference>
<organism evidence="1 2">
    <name type="scientific">Toxocara canis</name>
    <name type="common">Canine roundworm</name>
    <dbReference type="NCBI Taxonomy" id="6265"/>
    <lineage>
        <taxon>Eukaryota</taxon>
        <taxon>Metazoa</taxon>
        <taxon>Ecdysozoa</taxon>
        <taxon>Nematoda</taxon>
        <taxon>Chromadorea</taxon>
        <taxon>Rhabditida</taxon>
        <taxon>Spirurina</taxon>
        <taxon>Ascaridomorpha</taxon>
        <taxon>Ascaridoidea</taxon>
        <taxon>Toxocaridae</taxon>
        <taxon>Toxocara</taxon>
    </lineage>
</organism>
<accession>A0A0B2VD16</accession>
<dbReference type="AlphaFoldDB" id="A0A0B2VD16"/>
<proteinExistence type="predicted"/>
<dbReference type="OrthoDB" id="5865631at2759"/>
<sequence>MVYTLQLALAGGLKACGCRAQVDALIRVVRRFRKTQLAAERLHTRSELNLQMPCITRWNFLCYAVERYRRVKDPVVEVAKEMGWDMQTITKNTKVYEGLVRVTKLIRDQTEVLQGDRYTTISNVYPAVLAIKAQLDSFQSTWVFRSLSQEFSERLGARGNRRGKPRAMRKQEFKRRVAKVIDPHSPDFDPIYVVDTVLDPNNACLVDDGLIEAAETALVSMARVEDENANSLYIADTPAESLDHPMMLEQTAKFGYAKIILQRKKNMANAVGSESLKSVIAAYVASMLYEPSDSAINLIAYWGTEKRLSFLMRVI</sequence>
<dbReference type="EMBL" id="JPKZ01002006">
    <property type="protein sequence ID" value="KHN78885.1"/>
    <property type="molecule type" value="Genomic_DNA"/>
</dbReference>
<comment type="caution">
    <text evidence="1">The sequence shown here is derived from an EMBL/GenBank/DDBJ whole genome shotgun (WGS) entry which is preliminary data.</text>
</comment>
<reference evidence="1 2" key="1">
    <citation type="submission" date="2014-11" db="EMBL/GenBank/DDBJ databases">
        <title>Genetic blueprint of the zoonotic pathogen Toxocara canis.</title>
        <authorList>
            <person name="Zhu X.-Q."/>
            <person name="Korhonen P.K."/>
            <person name="Cai H."/>
            <person name="Young N.D."/>
            <person name="Nejsum P."/>
            <person name="von Samson-Himmelstjerna G."/>
            <person name="Boag P.R."/>
            <person name="Tan P."/>
            <person name="Li Q."/>
            <person name="Min J."/>
            <person name="Yang Y."/>
            <person name="Wang X."/>
            <person name="Fang X."/>
            <person name="Hall R.S."/>
            <person name="Hofmann A."/>
            <person name="Sternberg P.W."/>
            <person name="Jex A.R."/>
            <person name="Gasser R.B."/>
        </authorList>
    </citation>
    <scope>NUCLEOTIDE SEQUENCE [LARGE SCALE GENOMIC DNA]</scope>
    <source>
        <strain evidence="1">PN_DK_2014</strain>
    </source>
</reference>
<evidence type="ECO:0000313" key="1">
    <source>
        <dbReference type="EMBL" id="KHN78885.1"/>
    </source>
</evidence>
<protein>
    <submittedName>
        <fullName evidence="1">Uncharacterized protein</fullName>
    </submittedName>
</protein>
<dbReference type="Proteomes" id="UP000031036">
    <property type="component" value="Unassembled WGS sequence"/>
</dbReference>
<evidence type="ECO:0000313" key="2">
    <source>
        <dbReference type="Proteomes" id="UP000031036"/>
    </source>
</evidence>
<gene>
    <name evidence="1" type="ORF">Tcan_09309</name>
</gene>
<name>A0A0B2VD16_TOXCA</name>
<keyword evidence="2" id="KW-1185">Reference proteome</keyword>